<reference evidence="2" key="1">
    <citation type="journal article" date="2019" name="Int. J. Syst. Evol. Microbiol.">
        <title>The Global Catalogue of Microorganisms (GCM) 10K type strain sequencing project: providing services to taxonomists for standard genome sequencing and annotation.</title>
        <authorList>
            <consortium name="The Broad Institute Genomics Platform"/>
            <consortium name="The Broad Institute Genome Sequencing Center for Infectious Disease"/>
            <person name="Wu L."/>
            <person name="Ma J."/>
        </authorList>
    </citation>
    <scope>NUCLEOTIDE SEQUENCE [LARGE SCALE GENOMIC DNA]</scope>
    <source>
        <strain evidence="2">JCM 6833</strain>
    </source>
</reference>
<evidence type="ECO:0000313" key="1">
    <source>
        <dbReference type="EMBL" id="GAA2631436.1"/>
    </source>
</evidence>
<gene>
    <name evidence="1" type="ORF">GCM10010411_81930</name>
</gene>
<dbReference type="Proteomes" id="UP001501509">
    <property type="component" value="Unassembled WGS sequence"/>
</dbReference>
<protein>
    <submittedName>
        <fullName evidence="1">Uncharacterized protein</fullName>
    </submittedName>
</protein>
<organism evidence="1 2">
    <name type="scientific">Actinomadura fulvescens</name>
    <dbReference type="NCBI Taxonomy" id="46160"/>
    <lineage>
        <taxon>Bacteria</taxon>
        <taxon>Bacillati</taxon>
        <taxon>Actinomycetota</taxon>
        <taxon>Actinomycetes</taxon>
        <taxon>Streptosporangiales</taxon>
        <taxon>Thermomonosporaceae</taxon>
        <taxon>Actinomadura</taxon>
    </lineage>
</organism>
<keyword evidence="2" id="KW-1185">Reference proteome</keyword>
<dbReference type="Pfam" id="PF14435">
    <property type="entry name" value="SUKH-4"/>
    <property type="match status" value="1"/>
</dbReference>
<comment type="caution">
    <text evidence="1">The sequence shown here is derived from an EMBL/GenBank/DDBJ whole genome shotgun (WGS) entry which is preliminary data.</text>
</comment>
<dbReference type="InterPro" id="IPR025851">
    <property type="entry name" value="SUKH-4"/>
</dbReference>
<evidence type="ECO:0000313" key="2">
    <source>
        <dbReference type="Proteomes" id="UP001501509"/>
    </source>
</evidence>
<name>A0ABP6D183_9ACTN</name>
<proteinExistence type="predicted"/>
<accession>A0ABP6D183</accession>
<sequence>MGSLHDQMLAVSEAPLSSLIQPLVQVRAGSVTDHWLLPESDRLALRTWGLPEGPLLRPTPQAGPQPTLAPNIAGELERRLLSEKQRLYLLGIYGADFDPGTAIRIGAVAGTGQVMGIRERPVSTADVHEQLRPYYPNLYHPAVCYFNSSVAAFVEVAWRWRAAVELIRAHPGPGFPAPLKEHEQHAAELERSCTDFLARMTVLDPTLGDSAAGSLWLETITDDR</sequence>
<dbReference type="EMBL" id="BAAATD010000016">
    <property type="protein sequence ID" value="GAA2631436.1"/>
    <property type="molecule type" value="Genomic_DNA"/>
</dbReference>